<dbReference type="Gene3D" id="3.40.1790.10">
    <property type="entry name" value="Indigoidine synthase domain"/>
    <property type="match status" value="1"/>
</dbReference>
<keyword evidence="8" id="KW-1185">Reference proteome</keyword>
<evidence type="ECO:0000256" key="1">
    <source>
        <dbReference type="ARBA" id="ARBA00022723"/>
    </source>
</evidence>
<keyword evidence="1" id="KW-0479">Metal-binding</keyword>
<proteinExistence type="inferred from homology"/>
<keyword evidence="2" id="KW-0378">Hydrolase</keyword>
<feature type="domain" description="Carbohydrate kinase PfkB" evidence="6">
    <location>
        <begin position="447"/>
        <end position="656"/>
    </location>
</feature>
<dbReference type="AlphaFoldDB" id="A0A9P4UR81"/>
<evidence type="ECO:0000259" key="6">
    <source>
        <dbReference type="Pfam" id="PF00294"/>
    </source>
</evidence>
<dbReference type="OrthoDB" id="198885at2759"/>
<keyword evidence="3" id="KW-0464">Manganese</keyword>
<name>A0A9P4UR81_9PEZI</name>
<organism evidence="7 8">
    <name type="scientific">Polychaeton citri CBS 116435</name>
    <dbReference type="NCBI Taxonomy" id="1314669"/>
    <lineage>
        <taxon>Eukaryota</taxon>
        <taxon>Fungi</taxon>
        <taxon>Dikarya</taxon>
        <taxon>Ascomycota</taxon>
        <taxon>Pezizomycotina</taxon>
        <taxon>Dothideomycetes</taxon>
        <taxon>Dothideomycetidae</taxon>
        <taxon>Capnodiales</taxon>
        <taxon>Capnodiaceae</taxon>
        <taxon>Polychaeton</taxon>
    </lineage>
</organism>
<accession>A0A9P4UR81</accession>
<feature type="domain" description="Carbohydrate kinase PfkB" evidence="6">
    <location>
        <begin position="768"/>
        <end position="830"/>
    </location>
</feature>
<dbReference type="CDD" id="cd01941">
    <property type="entry name" value="YeiC_kinase_like"/>
    <property type="match status" value="1"/>
</dbReference>
<dbReference type="GO" id="GO:0016798">
    <property type="term" value="F:hydrolase activity, acting on glycosyl bonds"/>
    <property type="evidence" value="ECO:0007669"/>
    <property type="project" value="UniProtKB-KW"/>
</dbReference>
<dbReference type="Pfam" id="PF04227">
    <property type="entry name" value="Indigoidine_A"/>
    <property type="match status" value="1"/>
</dbReference>
<evidence type="ECO:0000256" key="4">
    <source>
        <dbReference type="ARBA" id="ARBA00023239"/>
    </source>
</evidence>
<dbReference type="InterPro" id="IPR007342">
    <property type="entry name" value="PsuG"/>
</dbReference>
<dbReference type="Gene3D" id="3.40.1190.20">
    <property type="match status" value="1"/>
</dbReference>
<comment type="caution">
    <text evidence="7">The sequence shown here is derived from an EMBL/GenBank/DDBJ whole genome shotgun (WGS) entry which is preliminary data.</text>
</comment>
<protein>
    <recommendedName>
        <fullName evidence="6">Carbohydrate kinase PfkB domain-containing protein</fullName>
    </recommendedName>
</protein>
<dbReference type="EMBL" id="MU003783">
    <property type="protein sequence ID" value="KAF2722296.1"/>
    <property type="molecule type" value="Genomic_DNA"/>
</dbReference>
<dbReference type="Proteomes" id="UP000799441">
    <property type="component" value="Unassembled WGS sequence"/>
</dbReference>
<evidence type="ECO:0000256" key="5">
    <source>
        <dbReference type="ARBA" id="ARBA00023295"/>
    </source>
</evidence>
<dbReference type="Pfam" id="PF00294">
    <property type="entry name" value="PfkB"/>
    <property type="match status" value="2"/>
</dbReference>
<evidence type="ECO:0000313" key="8">
    <source>
        <dbReference type="Proteomes" id="UP000799441"/>
    </source>
</evidence>
<sequence length="841" mass="89791">MSGASNLFRGAQRPAGRLQVYLYASNSSIFSISEEVQQAIQERRPVVALETTIYTHGFPYPDNLALASSLESLVRANGGVPATIGILEGRARVGLDTEELMRLVSSVKTDKPNLLKISRRDLGFSLGLRTKSGKLFNGGTTISGTMVLAHLAGIKVFGTGGLGGVHRGAENTMDISADLTELGRTPVTVISSGCKAFLDLPRTLEYLETQGVGVATFADGRDGNVDLPAFWTRDSGVPSPVTLKDEVDAARVIHSHHQLGLQSGLFFANPIPDQYSIPLDIMQRAINQAIAEAHAAGIRGAANTPFILDKIKQITSSSVEANRALVEANVVRATKVAQELMKLELDSEKEASPSVHIRLQSQVTGPAAVNYTPNGVSKGVFSLARTSAPTVQPQSSVPKATSIEPALSATEHESANIFVAGIVALDFACDYTPRQTNTSIELRHPELHTSNPSRVTQSLGGVAHNVARAAHLMGGKVRLCSAVGEDLSGKVALEALNMEGLSRSGIKTLSASCDTEEADLDTRTAQYIAVNTTNKDLHLAMADMSILDSPRNSAFISHTLQDFWLPQFQSCKPSHLVLDANWSSQHLHAWIQAGRRANTHITFEPVSNAKSASLFPSSHHPVTGKMNNNALHTFPNPLIDLATPNNHELNAMYNAARASGLFDREDWWAVIDALGLPSSGSRTALSLATSPALVDAGVPQQSIQLLPFIPSICTKLGREGVLLAQLLKADDERLSIGAYAPYILSRCRNGTEGELGVGGVYMRLFPAVEEVPDEEVVSVNGVGDTFTGTLVAGLARKQDAAGAGAGARMEELIDVAQRAAVLTLRSEQSILEVCGYILHWV</sequence>
<dbReference type="InterPro" id="IPR011611">
    <property type="entry name" value="PfkB_dom"/>
</dbReference>
<dbReference type="GO" id="GO:0046872">
    <property type="term" value="F:metal ion binding"/>
    <property type="evidence" value="ECO:0007669"/>
    <property type="project" value="UniProtKB-KW"/>
</dbReference>
<dbReference type="SUPFAM" id="SSF110581">
    <property type="entry name" value="Indigoidine synthase A-like"/>
    <property type="match status" value="1"/>
</dbReference>
<dbReference type="GO" id="GO:0004730">
    <property type="term" value="F:pseudouridylate synthase activity"/>
    <property type="evidence" value="ECO:0007669"/>
    <property type="project" value="InterPro"/>
</dbReference>
<reference evidence="7" key="1">
    <citation type="journal article" date="2020" name="Stud. Mycol.">
        <title>101 Dothideomycetes genomes: a test case for predicting lifestyles and emergence of pathogens.</title>
        <authorList>
            <person name="Haridas S."/>
            <person name="Albert R."/>
            <person name="Binder M."/>
            <person name="Bloem J."/>
            <person name="Labutti K."/>
            <person name="Salamov A."/>
            <person name="Andreopoulos B."/>
            <person name="Baker S."/>
            <person name="Barry K."/>
            <person name="Bills G."/>
            <person name="Bluhm B."/>
            <person name="Cannon C."/>
            <person name="Castanera R."/>
            <person name="Culley D."/>
            <person name="Daum C."/>
            <person name="Ezra D."/>
            <person name="Gonzalez J."/>
            <person name="Henrissat B."/>
            <person name="Kuo A."/>
            <person name="Liang C."/>
            <person name="Lipzen A."/>
            <person name="Lutzoni F."/>
            <person name="Magnuson J."/>
            <person name="Mondo S."/>
            <person name="Nolan M."/>
            <person name="Ohm R."/>
            <person name="Pangilinan J."/>
            <person name="Park H.-J."/>
            <person name="Ramirez L."/>
            <person name="Alfaro M."/>
            <person name="Sun H."/>
            <person name="Tritt A."/>
            <person name="Yoshinaga Y."/>
            <person name="Zwiers L.-H."/>
            <person name="Turgeon B."/>
            <person name="Goodwin S."/>
            <person name="Spatafora J."/>
            <person name="Crous P."/>
            <person name="Grigoriev I."/>
        </authorList>
    </citation>
    <scope>NUCLEOTIDE SEQUENCE</scope>
    <source>
        <strain evidence="7">CBS 116435</strain>
    </source>
</reference>
<dbReference type="InterPro" id="IPR022830">
    <property type="entry name" value="Indigdn_synthA-like"/>
</dbReference>
<dbReference type="PANTHER" id="PTHR42909:SF1">
    <property type="entry name" value="CARBOHYDRATE KINASE PFKB DOMAIN-CONTAINING PROTEIN"/>
    <property type="match status" value="1"/>
</dbReference>
<keyword evidence="4" id="KW-0456">Lyase</keyword>
<dbReference type="GO" id="GO:0005737">
    <property type="term" value="C:cytoplasm"/>
    <property type="evidence" value="ECO:0007669"/>
    <property type="project" value="TreeGrafter"/>
</dbReference>
<gene>
    <name evidence="7" type="ORF">K431DRAFT_293462</name>
</gene>
<evidence type="ECO:0000256" key="2">
    <source>
        <dbReference type="ARBA" id="ARBA00022801"/>
    </source>
</evidence>
<dbReference type="PANTHER" id="PTHR42909">
    <property type="entry name" value="ZGC:136858"/>
    <property type="match status" value="1"/>
</dbReference>
<dbReference type="HAMAP" id="MF_01876">
    <property type="entry name" value="PsiMP_glycosidase"/>
    <property type="match status" value="1"/>
</dbReference>
<evidence type="ECO:0000256" key="3">
    <source>
        <dbReference type="ARBA" id="ARBA00023211"/>
    </source>
</evidence>
<evidence type="ECO:0000313" key="7">
    <source>
        <dbReference type="EMBL" id="KAF2722296.1"/>
    </source>
</evidence>
<dbReference type="SUPFAM" id="SSF53613">
    <property type="entry name" value="Ribokinase-like"/>
    <property type="match status" value="1"/>
</dbReference>
<keyword evidence="5" id="KW-0326">Glycosidase</keyword>
<dbReference type="InterPro" id="IPR029056">
    <property type="entry name" value="Ribokinase-like"/>
</dbReference>